<dbReference type="Proteomes" id="UP000597989">
    <property type="component" value="Unassembled WGS sequence"/>
</dbReference>
<dbReference type="AlphaFoldDB" id="A0A917NIB4"/>
<reference evidence="3 4" key="1">
    <citation type="journal article" date="2014" name="Int. J. Syst. Evol. Microbiol.">
        <title>Complete genome sequence of Corynebacterium casei LMG S-19264T (=DSM 44701T), isolated from a smear-ripened cheese.</title>
        <authorList>
            <consortium name="US DOE Joint Genome Institute (JGI-PGF)"/>
            <person name="Walter F."/>
            <person name="Albersmeier A."/>
            <person name="Kalinowski J."/>
            <person name="Ruckert C."/>
        </authorList>
    </citation>
    <scope>NUCLEOTIDE SEQUENCE [LARGE SCALE GENOMIC DNA]</scope>
    <source>
        <strain evidence="3 4">CGMCC 4.7206</strain>
    </source>
</reference>
<dbReference type="EMBL" id="BAAAHC010000010">
    <property type="protein sequence ID" value="GAA0524187.1"/>
    <property type="molecule type" value="Genomic_DNA"/>
</dbReference>
<comment type="caution">
    <text evidence="3">The sequence shown here is derived from an EMBL/GenBank/DDBJ whole genome shotgun (WGS) entry which is preliminary data.</text>
</comment>
<dbReference type="Proteomes" id="UP001500220">
    <property type="component" value="Unassembled WGS sequence"/>
</dbReference>
<evidence type="ECO:0000256" key="1">
    <source>
        <dbReference type="SAM" id="MobiDB-lite"/>
    </source>
</evidence>
<dbReference type="EMBL" id="BMMT01000020">
    <property type="protein sequence ID" value="GGJ02839.1"/>
    <property type="molecule type" value="Genomic_DNA"/>
</dbReference>
<dbReference type="RefSeq" id="WP_188990909.1">
    <property type="nucleotide sequence ID" value="NZ_BAAAHC010000010.1"/>
</dbReference>
<reference evidence="2" key="4">
    <citation type="submission" date="2023-12" db="EMBL/GenBank/DDBJ databases">
        <authorList>
            <person name="Sun Q."/>
            <person name="Inoue M."/>
        </authorList>
    </citation>
    <scope>NUCLEOTIDE SEQUENCE</scope>
    <source>
        <strain evidence="2">JCM 10664</strain>
    </source>
</reference>
<organism evidence="3 4">
    <name type="scientific">Saccharopolyspora thermophila</name>
    <dbReference type="NCBI Taxonomy" id="89367"/>
    <lineage>
        <taxon>Bacteria</taxon>
        <taxon>Bacillati</taxon>
        <taxon>Actinomycetota</taxon>
        <taxon>Actinomycetes</taxon>
        <taxon>Pseudonocardiales</taxon>
        <taxon>Pseudonocardiaceae</taxon>
        <taxon>Saccharopolyspora</taxon>
    </lineage>
</organism>
<accession>A0A917NIB4</accession>
<feature type="region of interest" description="Disordered" evidence="1">
    <location>
        <begin position="1"/>
        <end position="21"/>
    </location>
</feature>
<reference evidence="2 5" key="2">
    <citation type="journal article" date="2019" name="Int. J. Syst. Evol. Microbiol.">
        <title>The Global Catalogue of Microorganisms (GCM) 10K type strain sequencing project: providing services to taxonomists for standard genome sequencing and annotation.</title>
        <authorList>
            <consortium name="The Broad Institute Genomics Platform"/>
            <consortium name="The Broad Institute Genome Sequencing Center for Infectious Disease"/>
            <person name="Wu L."/>
            <person name="Ma J."/>
        </authorList>
    </citation>
    <scope>NUCLEOTIDE SEQUENCE [LARGE SCALE GENOMIC DNA]</scope>
    <source>
        <strain evidence="2 5">JCM 10664</strain>
    </source>
</reference>
<name>A0A917NIB4_9PSEU</name>
<sequence length="73" mass="7468">MTTEPGESGDGESTPAGPNAVCHTCGGMQRISTPRLYVVQATNELTTGMTMAEGRTCPQCKGRGSLSGLQPPG</sequence>
<proteinExistence type="predicted"/>
<evidence type="ECO:0000313" key="2">
    <source>
        <dbReference type="EMBL" id="GAA0524187.1"/>
    </source>
</evidence>
<gene>
    <name evidence="2" type="ORF">GCM10009545_28050</name>
    <name evidence="3" type="ORF">GCM10011581_44890</name>
</gene>
<evidence type="ECO:0000313" key="4">
    <source>
        <dbReference type="Proteomes" id="UP000597989"/>
    </source>
</evidence>
<evidence type="ECO:0000313" key="3">
    <source>
        <dbReference type="EMBL" id="GGJ02839.1"/>
    </source>
</evidence>
<evidence type="ECO:0000313" key="5">
    <source>
        <dbReference type="Proteomes" id="UP001500220"/>
    </source>
</evidence>
<protein>
    <submittedName>
        <fullName evidence="3">Uncharacterized protein</fullName>
    </submittedName>
</protein>
<reference evidence="3" key="3">
    <citation type="submission" date="2020-09" db="EMBL/GenBank/DDBJ databases">
        <authorList>
            <person name="Sun Q."/>
            <person name="Zhou Y."/>
        </authorList>
    </citation>
    <scope>NUCLEOTIDE SEQUENCE</scope>
    <source>
        <strain evidence="3">CGMCC 4.7206</strain>
    </source>
</reference>
<keyword evidence="5" id="KW-1185">Reference proteome</keyword>